<dbReference type="GO" id="GO:0015940">
    <property type="term" value="P:pantothenate biosynthetic process"/>
    <property type="evidence" value="ECO:0007669"/>
    <property type="project" value="UniProtKB-UniRule"/>
</dbReference>
<gene>
    <name evidence="13" type="primary">panC</name>
    <name evidence="14" type="ORF">ENG47_01730</name>
</gene>
<evidence type="ECO:0000313" key="14">
    <source>
        <dbReference type="EMBL" id="HDN84461.1"/>
    </source>
</evidence>
<comment type="similarity">
    <text evidence="3 13">Belongs to the pantothenate synthetase family.</text>
</comment>
<comment type="catalytic activity">
    <reaction evidence="11 13">
        <text>(R)-pantoate + beta-alanine + ATP = (R)-pantothenate + AMP + diphosphate + H(+)</text>
        <dbReference type="Rhea" id="RHEA:10912"/>
        <dbReference type="ChEBI" id="CHEBI:15378"/>
        <dbReference type="ChEBI" id="CHEBI:15980"/>
        <dbReference type="ChEBI" id="CHEBI:29032"/>
        <dbReference type="ChEBI" id="CHEBI:30616"/>
        <dbReference type="ChEBI" id="CHEBI:33019"/>
        <dbReference type="ChEBI" id="CHEBI:57966"/>
        <dbReference type="ChEBI" id="CHEBI:456215"/>
        <dbReference type="EC" id="6.3.2.1"/>
    </reaction>
</comment>
<protein>
    <recommendedName>
        <fullName evidence="5 13">Pantothenate synthetase</fullName>
        <shortName evidence="13">PS</shortName>
        <ecNumber evidence="4 13">6.3.2.1</ecNumber>
    </recommendedName>
    <alternativeName>
        <fullName evidence="13">Pantoate--beta-alanine ligase</fullName>
    </alternativeName>
    <alternativeName>
        <fullName evidence="13">Pantoate-activating enzyme</fullName>
    </alternativeName>
</protein>
<name>A0A7V0N0F2_UNCAE</name>
<comment type="function">
    <text evidence="12 13">Catalyzes the condensation of pantoate with beta-alanine in an ATP-dependent reaction via a pantoyl-adenylate intermediate.</text>
</comment>
<evidence type="ECO:0000256" key="6">
    <source>
        <dbReference type="ARBA" id="ARBA00022490"/>
    </source>
</evidence>
<dbReference type="UniPathway" id="UPA00028">
    <property type="reaction ID" value="UER00005"/>
</dbReference>
<dbReference type="InterPro" id="IPR042176">
    <property type="entry name" value="Pantoate_ligase_C"/>
</dbReference>
<accession>A0A7V0N0F2</accession>
<feature type="binding site" evidence="13">
    <location>
        <position position="52"/>
    </location>
    <ligand>
        <name>beta-alanine</name>
        <dbReference type="ChEBI" id="CHEBI:57966"/>
    </ligand>
</feature>
<evidence type="ECO:0000256" key="5">
    <source>
        <dbReference type="ARBA" id="ARBA00014155"/>
    </source>
</evidence>
<dbReference type="GO" id="GO:0005829">
    <property type="term" value="C:cytosol"/>
    <property type="evidence" value="ECO:0007669"/>
    <property type="project" value="TreeGrafter"/>
</dbReference>
<evidence type="ECO:0000256" key="9">
    <source>
        <dbReference type="ARBA" id="ARBA00022741"/>
    </source>
</evidence>
<dbReference type="PANTHER" id="PTHR21299">
    <property type="entry name" value="CYTIDYLATE KINASE/PANTOATE-BETA-ALANINE LIGASE"/>
    <property type="match status" value="1"/>
</dbReference>
<feature type="binding site" evidence="13">
    <location>
        <position position="145"/>
    </location>
    <ligand>
        <name>(R)-pantoate</name>
        <dbReference type="ChEBI" id="CHEBI:15980"/>
    </ligand>
</feature>
<dbReference type="Gene3D" id="3.30.1300.10">
    <property type="entry name" value="Pantoate-beta-alanine ligase, C-terminal domain"/>
    <property type="match status" value="1"/>
</dbReference>
<dbReference type="HAMAP" id="MF_00158">
    <property type="entry name" value="PanC"/>
    <property type="match status" value="1"/>
</dbReference>
<keyword evidence="6 13" id="KW-0963">Cytoplasm</keyword>
<dbReference type="EMBL" id="DRBC01000104">
    <property type="protein sequence ID" value="HDN84461.1"/>
    <property type="molecule type" value="Genomic_DNA"/>
</dbReference>
<dbReference type="GO" id="GO:0004592">
    <property type="term" value="F:pantoate-beta-alanine ligase activity"/>
    <property type="evidence" value="ECO:0007669"/>
    <property type="project" value="UniProtKB-UniRule"/>
</dbReference>
<evidence type="ECO:0000256" key="11">
    <source>
        <dbReference type="ARBA" id="ARBA00048258"/>
    </source>
</evidence>
<dbReference type="FunFam" id="3.30.1300.10:FF:000001">
    <property type="entry name" value="Pantothenate synthetase"/>
    <property type="match status" value="1"/>
</dbReference>
<dbReference type="CDD" id="cd00560">
    <property type="entry name" value="PanC"/>
    <property type="match status" value="1"/>
</dbReference>
<evidence type="ECO:0000256" key="4">
    <source>
        <dbReference type="ARBA" id="ARBA00012219"/>
    </source>
</evidence>
<feature type="binding site" evidence="13">
    <location>
        <begin position="139"/>
        <end position="142"/>
    </location>
    <ligand>
        <name>ATP</name>
        <dbReference type="ChEBI" id="CHEBI:30616"/>
    </ligand>
</feature>
<dbReference type="AlphaFoldDB" id="A0A7V0N0F2"/>
<keyword evidence="10 13" id="KW-0067">ATP-binding</keyword>
<sequence length="275" mass="31176">MKNYSREEKLKSKKIGFVPTIGALHQGHLSLIRKAREECDRVVVSIFVNPTQFGPGEDFDRYPRDLESDVRLCEREGVDVVFAPSVEEMYPENFSTWVEVKGNLTETLEGAHRPGHFRGVTTVLTKLFNIVIPDCSYFGEKDYQQALVVKKLVDDLNIPVEIVLAPTIREIDGLACSSRNRYLNKEERRAARVLYQSLLRAKTEIQDGEDNPSCIISSMEDLILEEPLAKIDYIAIVDPVSLKPVKRIRGEVLVAVAVKIGKTRLIDNMRIKSVF</sequence>
<evidence type="ECO:0000256" key="12">
    <source>
        <dbReference type="ARBA" id="ARBA00055042"/>
    </source>
</evidence>
<keyword evidence="8 13" id="KW-0566">Pantothenate biosynthesis</keyword>
<evidence type="ECO:0000256" key="2">
    <source>
        <dbReference type="ARBA" id="ARBA00004990"/>
    </source>
</evidence>
<dbReference type="Pfam" id="PF02569">
    <property type="entry name" value="Pantoate_ligase"/>
    <property type="match status" value="1"/>
</dbReference>
<evidence type="ECO:0000256" key="8">
    <source>
        <dbReference type="ARBA" id="ARBA00022655"/>
    </source>
</evidence>
<reference evidence="14" key="1">
    <citation type="journal article" date="2020" name="mSystems">
        <title>Genome- and Community-Level Interaction Insights into Carbon Utilization and Element Cycling Functions of Hydrothermarchaeota in Hydrothermal Sediment.</title>
        <authorList>
            <person name="Zhou Z."/>
            <person name="Liu Y."/>
            <person name="Xu W."/>
            <person name="Pan J."/>
            <person name="Luo Z.H."/>
            <person name="Li M."/>
        </authorList>
    </citation>
    <scope>NUCLEOTIDE SEQUENCE [LARGE SCALE GENOMIC DNA]</scope>
    <source>
        <strain evidence="14">HyVt-219</strain>
    </source>
</reference>
<dbReference type="InterPro" id="IPR003721">
    <property type="entry name" value="Pantoate_ligase"/>
</dbReference>
<evidence type="ECO:0000256" key="1">
    <source>
        <dbReference type="ARBA" id="ARBA00004496"/>
    </source>
</evidence>
<dbReference type="NCBIfam" id="TIGR00125">
    <property type="entry name" value="cyt_tran_rel"/>
    <property type="match status" value="1"/>
</dbReference>
<evidence type="ECO:0000256" key="13">
    <source>
        <dbReference type="HAMAP-Rule" id="MF_00158"/>
    </source>
</evidence>
<comment type="subcellular location">
    <subcellularLocation>
        <location evidence="1 13">Cytoplasm</location>
    </subcellularLocation>
</comment>
<comment type="caution">
    <text evidence="13">Lacks conserved residue(s) required for the propagation of feature annotation.</text>
</comment>
<comment type="subunit">
    <text evidence="13">Homodimer.</text>
</comment>
<keyword evidence="9 13" id="KW-0547">Nucleotide-binding</keyword>
<evidence type="ECO:0000256" key="3">
    <source>
        <dbReference type="ARBA" id="ARBA00009256"/>
    </source>
</evidence>
<dbReference type="SUPFAM" id="SSF52374">
    <property type="entry name" value="Nucleotidylyl transferase"/>
    <property type="match status" value="1"/>
</dbReference>
<feature type="binding site" evidence="13">
    <location>
        <position position="168"/>
    </location>
    <ligand>
        <name>ATP</name>
        <dbReference type="ChEBI" id="CHEBI:30616"/>
    </ligand>
</feature>
<evidence type="ECO:0000256" key="10">
    <source>
        <dbReference type="ARBA" id="ARBA00022840"/>
    </source>
</evidence>
<dbReference type="Proteomes" id="UP000885660">
    <property type="component" value="Unassembled WGS sequence"/>
</dbReference>
<dbReference type="GO" id="GO:0005524">
    <property type="term" value="F:ATP binding"/>
    <property type="evidence" value="ECO:0007669"/>
    <property type="project" value="UniProtKB-KW"/>
</dbReference>
<organism evidence="14">
    <name type="scientific">Aerophobetes bacterium</name>
    <dbReference type="NCBI Taxonomy" id="2030807"/>
    <lineage>
        <taxon>Bacteria</taxon>
        <taxon>Candidatus Aerophobota</taxon>
    </lineage>
</organism>
<feature type="binding site" evidence="13">
    <location>
        <begin position="176"/>
        <end position="179"/>
    </location>
    <ligand>
        <name>ATP</name>
        <dbReference type="ChEBI" id="CHEBI:30616"/>
    </ligand>
</feature>
<comment type="caution">
    <text evidence="14">The sequence shown here is derived from an EMBL/GenBank/DDBJ whole genome shotgun (WGS) entry which is preliminary data.</text>
</comment>
<dbReference type="Gene3D" id="3.40.50.620">
    <property type="entry name" value="HUPs"/>
    <property type="match status" value="1"/>
</dbReference>
<dbReference type="InterPro" id="IPR004821">
    <property type="entry name" value="Cyt_trans-like"/>
</dbReference>
<dbReference type="FunFam" id="3.40.50.620:FF:000114">
    <property type="entry name" value="Pantothenate synthetase"/>
    <property type="match status" value="1"/>
</dbReference>
<feature type="active site" description="Proton donor" evidence="13">
    <location>
        <position position="28"/>
    </location>
</feature>
<evidence type="ECO:0000256" key="7">
    <source>
        <dbReference type="ARBA" id="ARBA00022598"/>
    </source>
</evidence>
<comment type="miscellaneous">
    <text evidence="13">The reaction proceeds by a bi uni uni bi ping pong mechanism.</text>
</comment>
<comment type="pathway">
    <text evidence="2 13">Cofactor biosynthesis; (R)-pantothenate biosynthesis; (R)-pantothenate from (R)-pantoate and beta-alanine: step 1/1.</text>
</comment>
<dbReference type="EC" id="6.3.2.1" evidence="4 13"/>
<feature type="binding site" evidence="13">
    <location>
        <position position="52"/>
    </location>
    <ligand>
        <name>(R)-pantoate</name>
        <dbReference type="ChEBI" id="CHEBI:15980"/>
    </ligand>
</feature>
<proteinExistence type="inferred from homology"/>
<keyword evidence="7 13" id="KW-0436">Ligase</keyword>
<dbReference type="NCBIfam" id="TIGR00018">
    <property type="entry name" value="panC"/>
    <property type="match status" value="1"/>
</dbReference>
<dbReference type="PANTHER" id="PTHR21299:SF1">
    <property type="entry name" value="PANTOATE--BETA-ALANINE LIGASE"/>
    <property type="match status" value="1"/>
</dbReference>
<dbReference type="InterPro" id="IPR014729">
    <property type="entry name" value="Rossmann-like_a/b/a_fold"/>
</dbReference>